<evidence type="ECO:0000313" key="2">
    <source>
        <dbReference type="EMBL" id="CAB1418038.1"/>
    </source>
</evidence>
<reference evidence="2" key="1">
    <citation type="submission" date="2020-03" db="EMBL/GenBank/DDBJ databases">
        <authorList>
            <person name="Weist P."/>
        </authorList>
    </citation>
    <scope>NUCLEOTIDE SEQUENCE</scope>
</reference>
<dbReference type="EMBL" id="CADEAL010000302">
    <property type="protein sequence ID" value="CAB1418038.1"/>
    <property type="molecule type" value="Genomic_DNA"/>
</dbReference>
<feature type="region of interest" description="Disordered" evidence="1">
    <location>
        <begin position="1"/>
        <end position="64"/>
    </location>
</feature>
<sequence length="103" mass="11239">MESLWCDSHKCVPGKRGGGGGDGSRRERAEEELRVDELEKKEEEEDGGVRKAETYSKPKGKERKVKAPGIVGLFSHPSLPTRTPSQGVNLFVVTLTTEGSTLL</sequence>
<keyword evidence="3" id="KW-1185">Reference proteome</keyword>
<protein>
    <submittedName>
        <fullName evidence="2">Uncharacterized protein</fullName>
    </submittedName>
</protein>
<gene>
    <name evidence="2" type="ORF">PLEPLA_LOCUS5860</name>
</gene>
<evidence type="ECO:0000313" key="3">
    <source>
        <dbReference type="Proteomes" id="UP001153269"/>
    </source>
</evidence>
<feature type="compositionally biased region" description="Basic and acidic residues" evidence="1">
    <location>
        <begin position="23"/>
        <end position="56"/>
    </location>
</feature>
<accession>A0A9N7Y9X7</accession>
<proteinExistence type="predicted"/>
<evidence type="ECO:0000256" key="1">
    <source>
        <dbReference type="SAM" id="MobiDB-lite"/>
    </source>
</evidence>
<dbReference type="AlphaFoldDB" id="A0A9N7Y9X7"/>
<organism evidence="2 3">
    <name type="scientific">Pleuronectes platessa</name>
    <name type="common">European plaice</name>
    <dbReference type="NCBI Taxonomy" id="8262"/>
    <lineage>
        <taxon>Eukaryota</taxon>
        <taxon>Metazoa</taxon>
        <taxon>Chordata</taxon>
        <taxon>Craniata</taxon>
        <taxon>Vertebrata</taxon>
        <taxon>Euteleostomi</taxon>
        <taxon>Actinopterygii</taxon>
        <taxon>Neopterygii</taxon>
        <taxon>Teleostei</taxon>
        <taxon>Neoteleostei</taxon>
        <taxon>Acanthomorphata</taxon>
        <taxon>Carangaria</taxon>
        <taxon>Pleuronectiformes</taxon>
        <taxon>Pleuronectoidei</taxon>
        <taxon>Pleuronectidae</taxon>
        <taxon>Pleuronectes</taxon>
    </lineage>
</organism>
<name>A0A9N7Y9X7_PLEPL</name>
<dbReference type="Proteomes" id="UP001153269">
    <property type="component" value="Unassembled WGS sequence"/>
</dbReference>
<comment type="caution">
    <text evidence="2">The sequence shown here is derived from an EMBL/GenBank/DDBJ whole genome shotgun (WGS) entry which is preliminary data.</text>
</comment>